<gene>
    <name evidence="9" type="ORF">A1O3_10135</name>
</gene>
<comment type="caution">
    <text evidence="9">The sequence shown here is derived from an EMBL/GenBank/DDBJ whole genome shotgun (WGS) entry which is preliminary data.</text>
</comment>
<keyword evidence="4" id="KW-0999">Mitochondrion inner membrane</keyword>
<evidence type="ECO:0000256" key="3">
    <source>
        <dbReference type="ARBA" id="ARBA00022660"/>
    </source>
</evidence>
<dbReference type="EMBL" id="AMGY01000011">
    <property type="protein sequence ID" value="EXJ76978.1"/>
    <property type="molecule type" value="Genomic_DNA"/>
</dbReference>
<evidence type="ECO:0000313" key="10">
    <source>
        <dbReference type="Proteomes" id="UP000019478"/>
    </source>
</evidence>
<dbReference type="GO" id="GO:0005743">
    <property type="term" value="C:mitochondrial inner membrane"/>
    <property type="evidence" value="ECO:0007669"/>
    <property type="project" value="UniProtKB-SubCell"/>
</dbReference>
<evidence type="ECO:0000256" key="6">
    <source>
        <dbReference type="ARBA" id="ARBA00023128"/>
    </source>
</evidence>
<organism evidence="9 10">
    <name type="scientific">Capronia epimyces CBS 606.96</name>
    <dbReference type="NCBI Taxonomy" id="1182542"/>
    <lineage>
        <taxon>Eukaryota</taxon>
        <taxon>Fungi</taxon>
        <taxon>Dikarya</taxon>
        <taxon>Ascomycota</taxon>
        <taxon>Pezizomycotina</taxon>
        <taxon>Eurotiomycetes</taxon>
        <taxon>Chaetothyriomycetidae</taxon>
        <taxon>Chaetothyriales</taxon>
        <taxon>Herpotrichiellaceae</taxon>
        <taxon>Capronia</taxon>
    </lineage>
</organism>
<reference evidence="9 10" key="1">
    <citation type="submission" date="2013-03" db="EMBL/GenBank/DDBJ databases">
        <title>The Genome Sequence of Capronia epimyces CBS 606.96.</title>
        <authorList>
            <consortium name="The Broad Institute Genomics Platform"/>
            <person name="Cuomo C."/>
            <person name="de Hoog S."/>
            <person name="Gorbushina A."/>
            <person name="Walker B."/>
            <person name="Young S.K."/>
            <person name="Zeng Q."/>
            <person name="Gargeya S."/>
            <person name="Fitzgerald M."/>
            <person name="Haas B."/>
            <person name="Abouelleil A."/>
            <person name="Allen A.W."/>
            <person name="Alvarado L."/>
            <person name="Arachchi H.M."/>
            <person name="Berlin A.M."/>
            <person name="Chapman S.B."/>
            <person name="Gainer-Dewar J."/>
            <person name="Goldberg J."/>
            <person name="Griggs A."/>
            <person name="Gujja S."/>
            <person name="Hansen M."/>
            <person name="Howarth C."/>
            <person name="Imamovic A."/>
            <person name="Ireland A."/>
            <person name="Larimer J."/>
            <person name="McCowan C."/>
            <person name="Murphy C."/>
            <person name="Pearson M."/>
            <person name="Poon T.W."/>
            <person name="Priest M."/>
            <person name="Roberts A."/>
            <person name="Saif S."/>
            <person name="Shea T."/>
            <person name="Sisk P."/>
            <person name="Sykes S."/>
            <person name="Wortman J."/>
            <person name="Nusbaum C."/>
            <person name="Birren B."/>
        </authorList>
    </citation>
    <scope>NUCLEOTIDE SEQUENCE [LARGE SCALE GENOMIC DNA]</scope>
    <source>
        <strain evidence="9 10">CBS 606.96</strain>
    </source>
</reference>
<feature type="region of interest" description="Disordered" evidence="8">
    <location>
        <begin position="85"/>
        <end position="142"/>
    </location>
</feature>
<keyword evidence="3" id="KW-0679">Respiratory chain</keyword>
<keyword evidence="7" id="KW-0472">Membrane</keyword>
<evidence type="ECO:0000256" key="7">
    <source>
        <dbReference type="ARBA" id="ARBA00023136"/>
    </source>
</evidence>
<dbReference type="STRING" id="1182542.W9X9U0"/>
<evidence type="ECO:0000256" key="4">
    <source>
        <dbReference type="ARBA" id="ARBA00022792"/>
    </source>
</evidence>
<comment type="subcellular location">
    <subcellularLocation>
        <location evidence="1">Mitochondrion inner membrane</location>
        <topology evidence="1">Peripheral membrane protein</topology>
        <orientation evidence="1">Matrix side</orientation>
    </subcellularLocation>
</comment>
<dbReference type="RefSeq" id="XP_007738416.1">
    <property type="nucleotide sequence ID" value="XM_007740226.1"/>
</dbReference>
<evidence type="ECO:0000256" key="5">
    <source>
        <dbReference type="ARBA" id="ARBA00022982"/>
    </source>
</evidence>
<evidence type="ECO:0000256" key="8">
    <source>
        <dbReference type="SAM" id="MobiDB-lite"/>
    </source>
</evidence>
<dbReference type="OrthoDB" id="10252718at2759"/>
<protein>
    <submittedName>
        <fullName evidence="9">NADH dehydrogenase</fullName>
    </submittedName>
</protein>
<accession>W9X9U0</accession>
<dbReference type="PANTHER" id="PTHR13094:SF1">
    <property type="entry name" value="NADH DEHYDROGENASE [UBIQUINONE] 1 BETA SUBCOMPLEX SUBUNIT 10"/>
    <property type="match status" value="1"/>
</dbReference>
<dbReference type="GeneID" id="19174216"/>
<keyword evidence="10" id="KW-1185">Reference proteome</keyword>
<dbReference type="PANTHER" id="PTHR13094">
    <property type="entry name" value="NADH-UBIQUINONE OXIDOREDUCTASE PDSW SUBUNIT"/>
    <property type="match status" value="1"/>
</dbReference>
<dbReference type="InterPro" id="IPR039993">
    <property type="entry name" value="NDUFB10"/>
</dbReference>
<dbReference type="AlphaFoldDB" id="W9X9U0"/>
<dbReference type="Proteomes" id="UP000019478">
    <property type="component" value="Unassembled WGS sequence"/>
</dbReference>
<evidence type="ECO:0000313" key="9">
    <source>
        <dbReference type="EMBL" id="EXJ76978.1"/>
    </source>
</evidence>
<sequence length="142" mass="15883">MPTPESEAFLAKKPQVPPTFQGVDFSDNQAVTNARDAIVREQWVQQMMQRLVGEEMGKCYKREGVNHLEKCGKYRDRYLQLLKSNKEKGYRGRQQNYTPGVDGPAGGPEIHTDYPSVQQAKGSKGSDYRPGNTTGQGGNVLY</sequence>
<keyword evidence="2" id="KW-0813">Transport</keyword>
<evidence type="ECO:0000256" key="1">
    <source>
        <dbReference type="ARBA" id="ARBA00004443"/>
    </source>
</evidence>
<proteinExistence type="predicted"/>
<keyword evidence="6" id="KW-0496">Mitochondrion</keyword>
<keyword evidence="5" id="KW-0249">Electron transport</keyword>
<dbReference type="eggNOG" id="ENOG502SBS6">
    <property type="taxonomic scope" value="Eukaryota"/>
</dbReference>
<name>W9X9U0_9EURO</name>
<evidence type="ECO:0000256" key="2">
    <source>
        <dbReference type="ARBA" id="ARBA00022448"/>
    </source>
</evidence>
<dbReference type="HOGENOM" id="CLU_142967_0_0_1"/>